<keyword evidence="2" id="KW-1185">Reference proteome</keyword>
<sequence>VWIDCTGENGISLGWFEGLIKSKTKNDEYLVRLVQDPEYYAILPDLFDEIKLDLRAASQKKPLNLIYYAVFHFLHLQQN</sequence>
<dbReference type="AlphaFoldDB" id="A0A164HGJ5"/>
<dbReference type="EMBL" id="LRGB01011190">
    <property type="protein sequence ID" value="KZS00223.1"/>
    <property type="molecule type" value="Genomic_DNA"/>
</dbReference>
<proteinExistence type="predicted"/>
<gene>
    <name evidence="1" type="ORF">APZ42_003571</name>
</gene>
<organism evidence="1 2">
    <name type="scientific">Daphnia magna</name>
    <dbReference type="NCBI Taxonomy" id="35525"/>
    <lineage>
        <taxon>Eukaryota</taxon>
        <taxon>Metazoa</taxon>
        <taxon>Ecdysozoa</taxon>
        <taxon>Arthropoda</taxon>
        <taxon>Crustacea</taxon>
        <taxon>Branchiopoda</taxon>
        <taxon>Diplostraca</taxon>
        <taxon>Cladocera</taxon>
        <taxon>Anomopoda</taxon>
        <taxon>Daphniidae</taxon>
        <taxon>Daphnia</taxon>
    </lineage>
</organism>
<protein>
    <submittedName>
        <fullName evidence="1">Uncharacterized protein</fullName>
    </submittedName>
</protein>
<evidence type="ECO:0000313" key="2">
    <source>
        <dbReference type="Proteomes" id="UP000076858"/>
    </source>
</evidence>
<reference evidence="1 2" key="1">
    <citation type="submission" date="2016-03" db="EMBL/GenBank/DDBJ databases">
        <title>EvidentialGene: Evidence-directed Construction of Genes on Genomes.</title>
        <authorList>
            <person name="Gilbert D.G."/>
            <person name="Choi J.-H."/>
            <person name="Mockaitis K."/>
            <person name="Colbourne J."/>
            <person name="Pfrender M."/>
        </authorList>
    </citation>
    <scope>NUCLEOTIDE SEQUENCE [LARGE SCALE GENOMIC DNA]</scope>
    <source>
        <strain evidence="1 2">Xinb3</strain>
        <tissue evidence="1">Complete organism</tissue>
    </source>
</reference>
<comment type="caution">
    <text evidence="1">The sequence shown here is derived from an EMBL/GenBank/DDBJ whole genome shotgun (WGS) entry which is preliminary data.</text>
</comment>
<dbReference type="Proteomes" id="UP000076858">
    <property type="component" value="Unassembled WGS sequence"/>
</dbReference>
<name>A0A164HGJ5_9CRUS</name>
<accession>A0A164HGJ5</accession>
<feature type="non-terminal residue" evidence="1">
    <location>
        <position position="1"/>
    </location>
</feature>
<evidence type="ECO:0000313" key="1">
    <source>
        <dbReference type="EMBL" id="KZS00223.1"/>
    </source>
</evidence>